<protein>
    <submittedName>
        <fullName evidence="1">Uncharacterized protein</fullName>
    </submittedName>
</protein>
<organism evidence="1 2">
    <name type="scientific">Algibacter aquimarinus</name>
    <dbReference type="NCBI Taxonomy" id="1136748"/>
    <lineage>
        <taxon>Bacteria</taxon>
        <taxon>Pseudomonadati</taxon>
        <taxon>Bacteroidota</taxon>
        <taxon>Flavobacteriia</taxon>
        <taxon>Flavobacteriales</taxon>
        <taxon>Flavobacteriaceae</taxon>
        <taxon>Algibacter</taxon>
    </lineage>
</organism>
<dbReference type="Proteomes" id="UP001501692">
    <property type="component" value="Unassembled WGS sequence"/>
</dbReference>
<evidence type="ECO:0000313" key="1">
    <source>
        <dbReference type="EMBL" id="GAA4977486.1"/>
    </source>
</evidence>
<evidence type="ECO:0000313" key="2">
    <source>
        <dbReference type="Proteomes" id="UP001501692"/>
    </source>
</evidence>
<sequence>MNKKYLIEIDGKLIGYSDLEKADAPMGVAFGLIEFNGIESPYEFFKEYCLKNNIVINTDDPEFEFIDTQVISGLKVFRQDGLEIKGVAGNAITGMKEDGYEISILGISYPFYEEEFPNHVKEYENMFGKE</sequence>
<dbReference type="RefSeq" id="WP_345170470.1">
    <property type="nucleotide sequence ID" value="NZ_BAABJK010000013.1"/>
</dbReference>
<reference evidence="2" key="1">
    <citation type="journal article" date="2019" name="Int. J. Syst. Evol. Microbiol.">
        <title>The Global Catalogue of Microorganisms (GCM) 10K type strain sequencing project: providing services to taxonomists for standard genome sequencing and annotation.</title>
        <authorList>
            <consortium name="The Broad Institute Genomics Platform"/>
            <consortium name="The Broad Institute Genome Sequencing Center for Infectious Disease"/>
            <person name="Wu L."/>
            <person name="Ma J."/>
        </authorList>
    </citation>
    <scope>NUCLEOTIDE SEQUENCE [LARGE SCALE GENOMIC DNA]</scope>
    <source>
        <strain evidence="2">JCM 18287</strain>
    </source>
</reference>
<comment type="caution">
    <text evidence="1">The sequence shown here is derived from an EMBL/GenBank/DDBJ whole genome shotgun (WGS) entry which is preliminary data.</text>
</comment>
<keyword evidence="2" id="KW-1185">Reference proteome</keyword>
<accession>A0ABP9HSC9</accession>
<dbReference type="EMBL" id="BAABJK010000013">
    <property type="protein sequence ID" value="GAA4977486.1"/>
    <property type="molecule type" value="Genomic_DNA"/>
</dbReference>
<proteinExistence type="predicted"/>
<name>A0ABP9HSC9_9FLAO</name>
<gene>
    <name evidence="1" type="ORF">GCM10023315_30590</name>
</gene>